<evidence type="ECO:0000313" key="1">
    <source>
        <dbReference type="EMBL" id="QLG87621.1"/>
    </source>
</evidence>
<sequence length="66" mass="7544">MTTVELLKKLESIQFDEVTDLELRQAILTELRRLSIENDALKNQCQACVSMKNAALALVHDYQSSY</sequence>
<gene>
    <name evidence="1" type="ORF">HQ393_04765</name>
</gene>
<accession>A0A7H9BI51</accession>
<dbReference type="EMBL" id="CP058627">
    <property type="protein sequence ID" value="QLG87621.1"/>
    <property type="molecule type" value="Genomic_DNA"/>
</dbReference>
<organism evidence="1 2">
    <name type="scientific">Chitinibacter bivalviorum</name>
    <dbReference type="NCBI Taxonomy" id="2739434"/>
    <lineage>
        <taxon>Bacteria</taxon>
        <taxon>Pseudomonadati</taxon>
        <taxon>Pseudomonadota</taxon>
        <taxon>Betaproteobacteria</taxon>
        <taxon>Neisseriales</taxon>
        <taxon>Chitinibacteraceae</taxon>
        <taxon>Chitinibacter</taxon>
    </lineage>
</organism>
<dbReference type="Proteomes" id="UP000509597">
    <property type="component" value="Chromosome"/>
</dbReference>
<dbReference type="RefSeq" id="WP_179357703.1">
    <property type="nucleotide sequence ID" value="NZ_CP058627.1"/>
</dbReference>
<evidence type="ECO:0000313" key="2">
    <source>
        <dbReference type="Proteomes" id="UP000509597"/>
    </source>
</evidence>
<proteinExistence type="predicted"/>
<name>A0A7H9BI51_9NEIS</name>
<reference evidence="1 2" key="1">
    <citation type="submission" date="2020-07" db="EMBL/GenBank/DDBJ databases">
        <title>Complete genome sequence of Chitinibacter sp. 2T18.</title>
        <authorList>
            <person name="Bae J.-W."/>
            <person name="Choi J.-W."/>
        </authorList>
    </citation>
    <scope>NUCLEOTIDE SEQUENCE [LARGE SCALE GENOMIC DNA]</scope>
    <source>
        <strain evidence="1 2">2T18</strain>
    </source>
</reference>
<dbReference type="KEGG" id="chiz:HQ393_04765"/>
<dbReference type="AlphaFoldDB" id="A0A7H9BI51"/>
<keyword evidence="2" id="KW-1185">Reference proteome</keyword>
<protein>
    <submittedName>
        <fullName evidence="1">Uncharacterized protein</fullName>
    </submittedName>
</protein>